<sequence length="590" mass="64916">MPAQRPFRIGRLNTSLVDLPVVVGCGKAKHAAVNENGGDGRVQISARRRRKANRAASNPSWENPGSNEEGGIPEIAALSATAMSRSQPTRRRRLMGSESSVSGYLERISTGITTRYKIRNLAICLIGSAHVLEATGYSILQNLLWPSDADVFICSPEDSDAHKLSALLLHNKQSQSDHNEPIATDEQEQEQRWQQPQKRRQPHSGRVDAPQIRIAAVHIFKPELLLASYSARIQDSWQELLSGIDPDTGGSLEDVLQEFGQLQACSVSVRRYETKNFLRYAHIMWAQLDSFWTANVMPVLPHHSSNTDYFIPEGIFGVPAGLNTHFGFGSAAASHAAMRRMSMLTKLPRVGVKNVSPELAFSLWLETQGINVQPVNLPFCTLTRRPVTWPPLPPLGIPVFPAMPMGPKYAGSSSYNLNGALCRPCFPVLTGTVAFNLLRALKHGSTGGTGGTGSRSREIGHIMPPGLCDASNPGWDADWEQNFDSVIGGEAAEFRRKIQNRNFSQCLSDWDEVRANTPAESWHSPSSKEICRRGFLGMPVLIGSELRKWGVFLKPLNPSSIVYCFVSSFPLPSPLLNCPVFFPCILNCLS</sequence>
<feature type="domain" description="DUF7796" evidence="2">
    <location>
        <begin position="119"/>
        <end position="172"/>
    </location>
</feature>
<feature type="region of interest" description="Disordered" evidence="1">
    <location>
        <begin position="32"/>
        <end position="71"/>
    </location>
</feature>
<feature type="compositionally biased region" description="Polar residues" evidence="1">
    <location>
        <begin position="57"/>
        <end position="66"/>
    </location>
</feature>
<keyword evidence="4" id="KW-1185">Reference proteome</keyword>
<dbReference type="InterPro" id="IPR056698">
    <property type="entry name" value="DUF7796"/>
</dbReference>
<dbReference type="OrthoDB" id="786436at2759"/>
<protein>
    <recommendedName>
        <fullName evidence="2">DUF7796 domain-containing protein</fullName>
    </recommendedName>
</protein>
<dbReference type="PANTHER" id="PTHR35112:SF1">
    <property type="entry name" value="RING_FYVE_PHD ZINC FINGER SUPERFAMILY PROTEIN"/>
    <property type="match status" value="1"/>
</dbReference>
<name>A0A388KNY3_CHABU</name>
<accession>A0A388KNY3</accession>
<proteinExistence type="predicted"/>
<comment type="caution">
    <text evidence="3">The sequence shown here is derived from an EMBL/GenBank/DDBJ whole genome shotgun (WGS) entry which is preliminary data.</text>
</comment>
<feature type="region of interest" description="Disordered" evidence="1">
    <location>
        <begin position="174"/>
        <end position="207"/>
    </location>
</feature>
<evidence type="ECO:0000313" key="4">
    <source>
        <dbReference type="Proteomes" id="UP000265515"/>
    </source>
</evidence>
<evidence type="ECO:0000259" key="2">
    <source>
        <dbReference type="Pfam" id="PF25072"/>
    </source>
</evidence>
<dbReference type="Gramene" id="GBG71745">
    <property type="protein sequence ID" value="GBG71745"/>
    <property type="gene ID" value="CBR_g9154"/>
</dbReference>
<evidence type="ECO:0000313" key="3">
    <source>
        <dbReference type="EMBL" id="GBG71745.1"/>
    </source>
</evidence>
<dbReference type="Proteomes" id="UP000265515">
    <property type="component" value="Unassembled WGS sequence"/>
</dbReference>
<organism evidence="3 4">
    <name type="scientific">Chara braunii</name>
    <name type="common">Braun's stonewort</name>
    <dbReference type="NCBI Taxonomy" id="69332"/>
    <lineage>
        <taxon>Eukaryota</taxon>
        <taxon>Viridiplantae</taxon>
        <taxon>Streptophyta</taxon>
        <taxon>Charophyceae</taxon>
        <taxon>Charales</taxon>
        <taxon>Characeae</taxon>
        <taxon>Chara</taxon>
    </lineage>
</organism>
<dbReference type="EMBL" id="BFEA01000152">
    <property type="protein sequence ID" value="GBG71745.1"/>
    <property type="molecule type" value="Genomic_DNA"/>
</dbReference>
<dbReference type="Pfam" id="PF25072">
    <property type="entry name" value="DUF7796"/>
    <property type="match status" value="2"/>
</dbReference>
<gene>
    <name evidence="3" type="ORF">CBR_g9154</name>
</gene>
<dbReference type="PANTHER" id="PTHR35112">
    <property type="entry name" value="OS08G0360500 PROTEIN"/>
    <property type="match status" value="1"/>
</dbReference>
<feature type="domain" description="DUF7796" evidence="2">
    <location>
        <begin position="213"/>
        <end position="535"/>
    </location>
</feature>
<evidence type="ECO:0000256" key="1">
    <source>
        <dbReference type="SAM" id="MobiDB-lite"/>
    </source>
</evidence>
<reference evidence="3 4" key="1">
    <citation type="journal article" date="2018" name="Cell">
        <title>The Chara Genome: Secondary Complexity and Implications for Plant Terrestrialization.</title>
        <authorList>
            <person name="Nishiyama T."/>
            <person name="Sakayama H."/>
            <person name="Vries J.D."/>
            <person name="Buschmann H."/>
            <person name="Saint-Marcoux D."/>
            <person name="Ullrich K.K."/>
            <person name="Haas F.B."/>
            <person name="Vanderstraeten L."/>
            <person name="Becker D."/>
            <person name="Lang D."/>
            <person name="Vosolsobe S."/>
            <person name="Rombauts S."/>
            <person name="Wilhelmsson P.K.I."/>
            <person name="Janitza P."/>
            <person name="Kern R."/>
            <person name="Heyl A."/>
            <person name="Rumpler F."/>
            <person name="Villalobos L.I.A.C."/>
            <person name="Clay J.M."/>
            <person name="Skokan R."/>
            <person name="Toyoda A."/>
            <person name="Suzuki Y."/>
            <person name="Kagoshima H."/>
            <person name="Schijlen E."/>
            <person name="Tajeshwar N."/>
            <person name="Catarino B."/>
            <person name="Hetherington A.J."/>
            <person name="Saltykova A."/>
            <person name="Bonnot C."/>
            <person name="Breuninger H."/>
            <person name="Symeonidi A."/>
            <person name="Radhakrishnan G.V."/>
            <person name="Van Nieuwerburgh F."/>
            <person name="Deforce D."/>
            <person name="Chang C."/>
            <person name="Karol K.G."/>
            <person name="Hedrich R."/>
            <person name="Ulvskov P."/>
            <person name="Glockner G."/>
            <person name="Delwiche C.F."/>
            <person name="Petrasek J."/>
            <person name="Van de Peer Y."/>
            <person name="Friml J."/>
            <person name="Beilby M."/>
            <person name="Dolan L."/>
            <person name="Kohara Y."/>
            <person name="Sugano S."/>
            <person name="Fujiyama A."/>
            <person name="Delaux P.-M."/>
            <person name="Quint M."/>
            <person name="TheiBen G."/>
            <person name="Hagemann M."/>
            <person name="Harholt J."/>
            <person name="Dunand C."/>
            <person name="Zachgo S."/>
            <person name="Langdale J."/>
            <person name="Maumus F."/>
            <person name="Straeten D.V.D."/>
            <person name="Gould S.B."/>
            <person name="Rensing S.A."/>
        </authorList>
    </citation>
    <scope>NUCLEOTIDE SEQUENCE [LARGE SCALE GENOMIC DNA]</scope>
    <source>
        <strain evidence="3 4">S276</strain>
    </source>
</reference>
<dbReference type="AlphaFoldDB" id="A0A388KNY3"/>